<dbReference type="Proteomes" id="UP000009073">
    <property type="component" value="Chromosome"/>
</dbReference>
<proteinExistence type="predicted"/>
<dbReference type="PIRSF" id="PIRSF028111">
    <property type="entry name" value="UCP028111"/>
    <property type="match status" value="1"/>
</dbReference>
<dbReference type="EMBL" id="CP001616">
    <property type="protein sequence ID" value="ACQ92353.1"/>
    <property type="molecule type" value="Genomic_DNA"/>
</dbReference>
<feature type="domain" description="DUF7168" evidence="2">
    <location>
        <begin position="45"/>
        <end position="189"/>
    </location>
</feature>
<dbReference type="AlphaFoldDB" id="C4LBB8"/>
<dbReference type="eggNOG" id="ENOG5032SJJ">
    <property type="taxonomic scope" value="Bacteria"/>
</dbReference>
<dbReference type="InterPro" id="IPR055592">
    <property type="entry name" value="DUF7168"/>
</dbReference>
<organism evidence="3 4">
    <name type="scientific">Tolumonas auensis (strain DSM 9187 / NBRC 110442 / TA 4)</name>
    <dbReference type="NCBI Taxonomy" id="595494"/>
    <lineage>
        <taxon>Bacteria</taxon>
        <taxon>Pseudomonadati</taxon>
        <taxon>Pseudomonadota</taxon>
        <taxon>Gammaproteobacteria</taxon>
        <taxon>Aeromonadales</taxon>
        <taxon>Aeromonadaceae</taxon>
        <taxon>Tolumonas</taxon>
    </lineage>
</organism>
<dbReference type="InterPro" id="IPR016868">
    <property type="entry name" value="Phage_B3_Orf5"/>
</dbReference>
<dbReference type="Pfam" id="PF10979">
    <property type="entry name" value="DUF2786"/>
    <property type="match status" value="1"/>
</dbReference>
<dbReference type="HOGENOM" id="CLU_093461_1_0_6"/>
<sequence length="228" mass="25340">MSNQRILDKIKKLMALANSSNPHEAANAMRKAQALMNEHQLSQSDVDLSSIAEHGAKMANKSIKQPKWSVMLTTLICRAFGVEAYMRHDIFDGCRCNFIGLNTNVEIAAYCYTVLSRQLLKARREYSGSLNKRLKASTKTARADLFCEGWVSGVYQQVTDLSPNEKERELIRLFKEQKIPNLETGKVREANGTSRDTGAVADGYKAGRQVRLNAGVSGCEQIKIGSHS</sequence>
<gene>
    <name evidence="3" type="ordered locus">Tola_0725</name>
</gene>
<evidence type="ECO:0000313" key="3">
    <source>
        <dbReference type="EMBL" id="ACQ92353.1"/>
    </source>
</evidence>
<feature type="domain" description="DUF2786" evidence="1">
    <location>
        <begin position="5"/>
        <end position="43"/>
    </location>
</feature>
<evidence type="ECO:0000313" key="4">
    <source>
        <dbReference type="Proteomes" id="UP000009073"/>
    </source>
</evidence>
<evidence type="ECO:0000259" key="2">
    <source>
        <dbReference type="Pfam" id="PF23771"/>
    </source>
</evidence>
<keyword evidence="4" id="KW-1185">Reference proteome</keyword>
<reference evidence="4" key="1">
    <citation type="submission" date="2009-05" db="EMBL/GenBank/DDBJ databases">
        <title>Complete sequence of Tolumonas auensis DSM 9187.</title>
        <authorList>
            <consortium name="US DOE Joint Genome Institute"/>
            <person name="Lucas S."/>
            <person name="Copeland A."/>
            <person name="Lapidus A."/>
            <person name="Glavina del Rio T."/>
            <person name="Tice H."/>
            <person name="Bruce D."/>
            <person name="Goodwin L."/>
            <person name="Pitluck S."/>
            <person name="Chertkov O."/>
            <person name="Brettin T."/>
            <person name="Detter J.C."/>
            <person name="Han C."/>
            <person name="Larimer F."/>
            <person name="Land M."/>
            <person name="Hauser L."/>
            <person name="Kyrpides N."/>
            <person name="Mikhailova N."/>
            <person name="Spring S."/>
            <person name="Beller H."/>
        </authorList>
    </citation>
    <scope>NUCLEOTIDE SEQUENCE [LARGE SCALE GENOMIC DNA]</scope>
    <source>
        <strain evidence="4">DSM 9187 / TA4</strain>
    </source>
</reference>
<evidence type="ECO:0000259" key="1">
    <source>
        <dbReference type="Pfam" id="PF10979"/>
    </source>
</evidence>
<dbReference type="OrthoDB" id="7275531at2"/>
<reference evidence="3 4" key="2">
    <citation type="journal article" date="2011" name="Stand. Genomic Sci.">
        <title>Complete genome sequence of Tolumonas auensis type strain (TA 4).</title>
        <authorList>
            <person name="Chertkov O."/>
            <person name="Copeland A."/>
            <person name="Lucas S."/>
            <person name="Lapidus A."/>
            <person name="Berry K.W."/>
            <person name="Detter J.C."/>
            <person name="Del Rio T.G."/>
            <person name="Hammon N."/>
            <person name="Dalin E."/>
            <person name="Tice H."/>
            <person name="Pitluck S."/>
            <person name="Richardson P."/>
            <person name="Bruce D."/>
            <person name="Goodwin L."/>
            <person name="Han C."/>
            <person name="Tapia R."/>
            <person name="Saunders E."/>
            <person name="Schmutz J."/>
            <person name="Brettin T."/>
            <person name="Larimer F."/>
            <person name="Land M."/>
            <person name="Hauser L."/>
            <person name="Spring S."/>
            <person name="Rohde M."/>
            <person name="Kyrpides N.C."/>
            <person name="Ivanova N."/>
            <person name="Goker M."/>
            <person name="Beller H.R."/>
            <person name="Klenk H.P."/>
            <person name="Woyke T."/>
        </authorList>
    </citation>
    <scope>NUCLEOTIDE SEQUENCE [LARGE SCALE GENOMIC DNA]</scope>
    <source>
        <strain evidence="4">DSM 9187 / TA4</strain>
    </source>
</reference>
<dbReference type="RefSeq" id="WP_012728952.1">
    <property type="nucleotide sequence ID" value="NC_012691.1"/>
</dbReference>
<protein>
    <submittedName>
        <fullName evidence="3">Uncharacterized protein</fullName>
    </submittedName>
</protein>
<dbReference type="KEGG" id="tau:Tola_0725"/>
<accession>C4LBB8</accession>
<dbReference type="InterPro" id="IPR024498">
    <property type="entry name" value="DUF2786"/>
</dbReference>
<name>C4LBB8_TOLAT</name>
<dbReference type="Pfam" id="PF23771">
    <property type="entry name" value="DUF7168"/>
    <property type="match status" value="1"/>
</dbReference>
<dbReference type="STRING" id="595494.Tola_0725"/>